<dbReference type="AlphaFoldDB" id="A0A0S3UJN0"/>
<evidence type="ECO:0000313" key="2">
    <source>
        <dbReference type="Proteomes" id="UP000217431"/>
    </source>
</evidence>
<reference evidence="1 2" key="1">
    <citation type="journal article" date="2016" name="DNA Res.">
        <title>The complete genome sequencing of Prevotella intermedia strain OMA14 and a subsequent fine-scale, intra-species genomic comparison reveal an unusual amplification of conjugative and mobile transposons and identify a novel Prevotella-lineage-specific repeat.</title>
        <authorList>
            <person name="Naito M."/>
            <person name="Ogura Y."/>
            <person name="Itoh T."/>
            <person name="Shoji M."/>
            <person name="Okamoto M."/>
            <person name="Hayashi T."/>
            <person name="Nakayama K."/>
        </authorList>
    </citation>
    <scope>NUCLEOTIDE SEQUENCE [LARGE SCALE GENOMIC DNA]</scope>
    <source>
        <strain evidence="1 2">OMA14</strain>
    </source>
</reference>
<sequence>MSSGFSIISFLPLLVSVIADGLTILNFTKKEEKHMNYTILALGVVAVKDLYT</sequence>
<organism evidence="1 2">
    <name type="scientific">Prevotella intermedia</name>
    <dbReference type="NCBI Taxonomy" id="28131"/>
    <lineage>
        <taxon>Bacteria</taxon>
        <taxon>Pseudomonadati</taxon>
        <taxon>Bacteroidota</taxon>
        <taxon>Bacteroidia</taxon>
        <taxon>Bacteroidales</taxon>
        <taxon>Prevotellaceae</taxon>
        <taxon>Prevotella</taxon>
    </lineage>
</organism>
<dbReference type="Proteomes" id="UP000217431">
    <property type="component" value="Chromosome I"/>
</dbReference>
<protein>
    <submittedName>
        <fullName evidence="1">Uncharacterized protein</fullName>
    </submittedName>
</protein>
<proteinExistence type="predicted"/>
<accession>A0A0S3UJN0</accession>
<gene>
    <name evidence="1" type="ORF">PIOMA14_I_1164</name>
</gene>
<dbReference type="EMBL" id="AP014597">
    <property type="protein sequence ID" value="BAU17672.1"/>
    <property type="molecule type" value="Genomic_DNA"/>
</dbReference>
<evidence type="ECO:0000313" key="1">
    <source>
        <dbReference type="EMBL" id="BAU17672.1"/>
    </source>
</evidence>
<name>A0A0S3UJN0_PREIN</name>